<evidence type="ECO:0000256" key="4">
    <source>
        <dbReference type="ARBA" id="ARBA00022490"/>
    </source>
</evidence>
<keyword evidence="11 13" id="KW-0030">Aminoacyl-tRNA synthetase</keyword>
<comment type="subcellular location">
    <subcellularLocation>
        <location evidence="1 13">Cytoplasm</location>
    </subcellularLocation>
</comment>
<protein>
    <recommendedName>
        <fullName evidence="13">Cysteine--tRNA ligase</fullName>
        <ecNumber evidence="13">6.1.1.16</ecNumber>
    </recommendedName>
    <alternativeName>
        <fullName evidence="13">Cysteinyl-tRNA synthetase</fullName>
        <shortName evidence="13">CysRS</shortName>
    </alternativeName>
</protein>
<dbReference type="SUPFAM" id="SSF52374">
    <property type="entry name" value="Nucleotidylyl transferase"/>
    <property type="match status" value="1"/>
</dbReference>
<evidence type="ECO:0000256" key="7">
    <source>
        <dbReference type="ARBA" id="ARBA00022741"/>
    </source>
</evidence>
<dbReference type="CDD" id="cd00672">
    <property type="entry name" value="CysRS_core"/>
    <property type="match status" value="1"/>
</dbReference>
<dbReference type="PANTHER" id="PTHR10890:SF3">
    <property type="entry name" value="CYSTEINE--TRNA LIGASE, CYTOPLASMIC"/>
    <property type="match status" value="1"/>
</dbReference>
<keyword evidence="5 13" id="KW-0436">Ligase</keyword>
<dbReference type="PATRIC" id="fig|1255043.3.peg.890"/>
<dbReference type="FunFam" id="3.40.50.620:FF:000068">
    <property type="entry name" value="Cysteine--tRNA ligase"/>
    <property type="match status" value="1"/>
</dbReference>
<dbReference type="GO" id="GO:0006423">
    <property type="term" value="P:cysteinyl-tRNA aminoacylation"/>
    <property type="evidence" value="ECO:0007669"/>
    <property type="project" value="UniProtKB-UniRule"/>
</dbReference>
<dbReference type="KEGG" id="tni:TVNIR_0884"/>
<evidence type="ECO:0000313" key="15">
    <source>
        <dbReference type="EMBL" id="AGA32574.1"/>
    </source>
</evidence>
<dbReference type="InterPro" id="IPR032678">
    <property type="entry name" value="tRNA-synt_1_cat_dom"/>
</dbReference>
<dbReference type="OrthoDB" id="9815130at2"/>
<evidence type="ECO:0000256" key="5">
    <source>
        <dbReference type="ARBA" id="ARBA00022598"/>
    </source>
</evidence>
<comment type="subunit">
    <text evidence="3 13">Monomer.</text>
</comment>
<feature type="binding site" evidence="13">
    <location>
        <position position="242"/>
    </location>
    <ligand>
        <name>Zn(2+)</name>
        <dbReference type="ChEBI" id="CHEBI:29105"/>
    </ligand>
</feature>
<dbReference type="InterPro" id="IPR024909">
    <property type="entry name" value="Cys-tRNA/MSH_ligase"/>
</dbReference>
<dbReference type="EMBL" id="CP003989">
    <property type="protein sequence ID" value="AGA32574.1"/>
    <property type="molecule type" value="Genomic_DNA"/>
</dbReference>
<dbReference type="InterPro" id="IPR015273">
    <property type="entry name" value="Cys-tRNA-synt_Ia_DALR"/>
</dbReference>
<feature type="binding site" evidence="13">
    <location>
        <position position="213"/>
    </location>
    <ligand>
        <name>Zn(2+)</name>
        <dbReference type="ChEBI" id="CHEBI:29105"/>
    </ligand>
</feature>
<dbReference type="SMART" id="SM00840">
    <property type="entry name" value="DALR_2"/>
    <property type="match status" value="1"/>
</dbReference>
<feature type="binding site" evidence="13">
    <location>
        <position position="273"/>
    </location>
    <ligand>
        <name>ATP</name>
        <dbReference type="ChEBI" id="CHEBI:30616"/>
    </ligand>
</feature>
<dbReference type="PANTHER" id="PTHR10890">
    <property type="entry name" value="CYSTEINYL-TRNA SYNTHETASE"/>
    <property type="match status" value="1"/>
</dbReference>
<dbReference type="HAMAP" id="MF_00041">
    <property type="entry name" value="Cys_tRNA_synth"/>
    <property type="match status" value="1"/>
</dbReference>
<comment type="similarity">
    <text evidence="2 13">Belongs to the class-I aminoacyl-tRNA synthetase family.</text>
</comment>
<evidence type="ECO:0000256" key="12">
    <source>
        <dbReference type="ARBA" id="ARBA00047398"/>
    </source>
</evidence>
<keyword evidence="4 13" id="KW-0963">Cytoplasm</keyword>
<evidence type="ECO:0000256" key="11">
    <source>
        <dbReference type="ARBA" id="ARBA00023146"/>
    </source>
</evidence>
<dbReference type="InterPro" id="IPR015803">
    <property type="entry name" value="Cys-tRNA-ligase"/>
</dbReference>
<dbReference type="AlphaFoldDB" id="L0DSI3"/>
<dbReference type="NCBIfam" id="TIGR00435">
    <property type="entry name" value="cysS"/>
    <property type="match status" value="1"/>
</dbReference>
<evidence type="ECO:0000256" key="13">
    <source>
        <dbReference type="HAMAP-Rule" id="MF_00041"/>
    </source>
</evidence>
<evidence type="ECO:0000256" key="8">
    <source>
        <dbReference type="ARBA" id="ARBA00022833"/>
    </source>
</evidence>
<feature type="domain" description="Cysteinyl-tRNA synthetase class Ia DALR" evidence="14">
    <location>
        <begin position="344"/>
        <end position="403"/>
    </location>
</feature>
<evidence type="ECO:0000256" key="6">
    <source>
        <dbReference type="ARBA" id="ARBA00022723"/>
    </source>
</evidence>
<dbReference type="GO" id="GO:0004817">
    <property type="term" value="F:cysteine-tRNA ligase activity"/>
    <property type="evidence" value="ECO:0007669"/>
    <property type="project" value="UniProtKB-UniRule"/>
</dbReference>
<proteinExistence type="inferred from homology"/>
<evidence type="ECO:0000256" key="10">
    <source>
        <dbReference type="ARBA" id="ARBA00022917"/>
    </source>
</evidence>
<name>L0DSI3_THIND</name>
<evidence type="ECO:0000259" key="14">
    <source>
        <dbReference type="SMART" id="SM00840"/>
    </source>
</evidence>
<accession>L0DSI3</accession>
<dbReference type="RefSeq" id="WP_015257717.1">
    <property type="nucleotide sequence ID" value="NC_019902.2"/>
</dbReference>
<dbReference type="HOGENOM" id="CLU_013528_0_1_6"/>
<dbReference type="Pfam" id="PF09190">
    <property type="entry name" value="DALR_2"/>
    <property type="match status" value="1"/>
</dbReference>
<dbReference type="GO" id="GO:0005829">
    <property type="term" value="C:cytosol"/>
    <property type="evidence" value="ECO:0007669"/>
    <property type="project" value="TreeGrafter"/>
</dbReference>
<dbReference type="CDD" id="cd07963">
    <property type="entry name" value="Anticodon_Ia_Cys"/>
    <property type="match status" value="1"/>
</dbReference>
<sequence length="469" mass="51523">MTKTLFLHNTLGGALEPFVPGDPERVTMYVCGPTVYNFVHIGNGRPIVVFDVLFRVLRALYGADHVLYARNITDVDDKINQAAAENHEDIGVLTARYAHAFHEDVAGLGALPPTLEPRATKHIPQMISLIERLIARGHAYLADHHALYAVHSYPGYGRLSGRSLDDMRAGARVEVAEYKKDPADFVLWKPSKPGEPAWESPWGPGRPGWHLECSAMIETHLGDTIDIHGGGHDLVFPHHENEIAQGCGAHGVEYARFWVHNGHVTVDGEKMSKSLGNFRLLRELLAAYPGEVLRLALLARHYRAPLNFSERGLTQARNALNSMYRVLRDHAGTPAAEADGRESPVFEALLDDLNTPEAIAELHRMADALASATSPDEAARRKGELVAAGETLGLLQQDPGAWFHAGADTGPDAEWIEQRIAERQAARKARDFARSDAIRDELAAAGVQLEDTAEGTRWQRTEAVSAEES</sequence>
<dbReference type="PRINTS" id="PR00983">
    <property type="entry name" value="TRNASYNTHCYS"/>
</dbReference>
<evidence type="ECO:0000256" key="1">
    <source>
        <dbReference type="ARBA" id="ARBA00004496"/>
    </source>
</evidence>
<keyword evidence="6 13" id="KW-0479">Metal-binding</keyword>
<dbReference type="Proteomes" id="UP000010809">
    <property type="component" value="Chromosome"/>
</dbReference>
<dbReference type="SUPFAM" id="SSF47323">
    <property type="entry name" value="Anticodon-binding domain of a subclass of class I aminoacyl-tRNA synthetases"/>
    <property type="match status" value="1"/>
</dbReference>
<dbReference type="GO" id="GO:0005524">
    <property type="term" value="F:ATP binding"/>
    <property type="evidence" value="ECO:0007669"/>
    <property type="project" value="UniProtKB-UniRule"/>
</dbReference>
<dbReference type="eggNOG" id="COG0215">
    <property type="taxonomic scope" value="Bacteria"/>
</dbReference>
<reference evidence="15" key="1">
    <citation type="submission" date="2015-12" db="EMBL/GenBank/DDBJ databases">
        <authorList>
            <person name="Tikhonova T.V."/>
            <person name="Pavlov A.R."/>
            <person name="Beletsky A.V."/>
            <person name="Mardanov A.V."/>
            <person name="Sorokin D.Y."/>
            <person name="Ravin N.V."/>
            <person name="Popov V.O."/>
        </authorList>
    </citation>
    <scope>NUCLEOTIDE SEQUENCE</scope>
    <source>
        <strain evidence="15">DSM 14787</strain>
    </source>
</reference>
<comment type="cofactor">
    <cofactor evidence="13">
        <name>Zn(2+)</name>
        <dbReference type="ChEBI" id="CHEBI:29105"/>
    </cofactor>
    <text evidence="13">Binds 1 zinc ion per subunit.</text>
</comment>
<organism evidence="15 16">
    <name type="scientific">Thioalkalivibrio nitratireducens (strain DSM 14787 / UNIQEM 213 / ALEN2)</name>
    <dbReference type="NCBI Taxonomy" id="1255043"/>
    <lineage>
        <taxon>Bacteria</taxon>
        <taxon>Pseudomonadati</taxon>
        <taxon>Pseudomonadota</taxon>
        <taxon>Gammaproteobacteria</taxon>
        <taxon>Chromatiales</taxon>
        <taxon>Ectothiorhodospiraceae</taxon>
        <taxon>Thioalkalivibrio</taxon>
    </lineage>
</organism>
<comment type="catalytic activity">
    <reaction evidence="12 13">
        <text>tRNA(Cys) + L-cysteine + ATP = L-cysteinyl-tRNA(Cys) + AMP + diphosphate</text>
        <dbReference type="Rhea" id="RHEA:17773"/>
        <dbReference type="Rhea" id="RHEA-COMP:9661"/>
        <dbReference type="Rhea" id="RHEA-COMP:9679"/>
        <dbReference type="ChEBI" id="CHEBI:30616"/>
        <dbReference type="ChEBI" id="CHEBI:33019"/>
        <dbReference type="ChEBI" id="CHEBI:35235"/>
        <dbReference type="ChEBI" id="CHEBI:78442"/>
        <dbReference type="ChEBI" id="CHEBI:78517"/>
        <dbReference type="ChEBI" id="CHEBI:456215"/>
        <dbReference type="EC" id="6.1.1.16"/>
    </reaction>
</comment>
<dbReference type="GO" id="GO:0008270">
    <property type="term" value="F:zinc ion binding"/>
    <property type="evidence" value="ECO:0007669"/>
    <property type="project" value="UniProtKB-UniRule"/>
</dbReference>
<evidence type="ECO:0000256" key="9">
    <source>
        <dbReference type="ARBA" id="ARBA00022840"/>
    </source>
</evidence>
<keyword evidence="10 13" id="KW-0648">Protein biosynthesis</keyword>
<keyword evidence="8 13" id="KW-0862">Zinc</keyword>
<keyword evidence="7 13" id="KW-0547">Nucleotide-binding</keyword>
<keyword evidence="9 13" id="KW-0067">ATP-binding</keyword>
<gene>
    <name evidence="15" type="primary">cysS [H]</name>
    <name evidence="13" type="synonym">cysS</name>
    <name evidence="15" type="ordered locus">TVNIR_0884</name>
</gene>
<dbReference type="EC" id="6.1.1.16" evidence="13"/>
<evidence type="ECO:0000256" key="3">
    <source>
        <dbReference type="ARBA" id="ARBA00011245"/>
    </source>
</evidence>
<feature type="binding site" evidence="13">
    <location>
        <position position="31"/>
    </location>
    <ligand>
        <name>Zn(2+)</name>
        <dbReference type="ChEBI" id="CHEBI:29105"/>
    </ligand>
</feature>
<feature type="short sequence motif" description="'HIGH' region" evidence="13">
    <location>
        <begin position="33"/>
        <end position="43"/>
    </location>
</feature>
<dbReference type="Pfam" id="PF01406">
    <property type="entry name" value="tRNA-synt_1e"/>
    <property type="match status" value="1"/>
</dbReference>
<keyword evidence="16" id="KW-1185">Reference proteome</keyword>
<dbReference type="Gene3D" id="1.20.120.1910">
    <property type="entry name" value="Cysteine-tRNA ligase, C-terminal anti-codon recognition domain"/>
    <property type="match status" value="1"/>
</dbReference>
<dbReference type="InterPro" id="IPR009080">
    <property type="entry name" value="tRNAsynth_Ia_anticodon-bd"/>
</dbReference>
<feature type="binding site" evidence="13">
    <location>
        <position position="238"/>
    </location>
    <ligand>
        <name>Zn(2+)</name>
        <dbReference type="ChEBI" id="CHEBI:29105"/>
    </ligand>
</feature>
<dbReference type="InterPro" id="IPR014729">
    <property type="entry name" value="Rossmann-like_a/b/a_fold"/>
</dbReference>
<dbReference type="Gene3D" id="3.40.50.620">
    <property type="entry name" value="HUPs"/>
    <property type="match status" value="1"/>
</dbReference>
<evidence type="ECO:0000256" key="2">
    <source>
        <dbReference type="ARBA" id="ARBA00005594"/>
    </source>
</evidence>
<feature type="short sequence motif" description="'KMSKS' region" evidence="13">
    <location>
        <begin position="270"/>
        <end position="274"/>
    </location>
</feature>
<evidence type="ECO:0000313" key="16">
    <source>
        <dbReference type="Proteomes" id="UP000010809"/>
    </source>
</evidence>
<dbReference type="STRING" id="1255043.TVNIR_0884"/>